<gene>
    <name evidence="2" type="primary">aes1</name>
    <name evidence="2" type="ORF">BN1211_4063</name>
</gene>
<sequence length="288" mass="31520">MSKLFKQVDVFTSEKFKGNPVAVFFNGETLSTEEMQAIANWTNLSETTFVLPATVPEADYQLRIFTTGRELPFAGHPTIGSCHAVLEAGLVRPRNGQVTQQCGAGLVQLLVDESSGNIKFKLPYYKHTTIDDEPLIEEVAESLGMQRDGIKSIVLVEDGPHWLTLELSSAQDVLNVTPNYGQIDKLSNNGFIGYSLFGQYPDGSYEARNLFIENSLGVEDPVCGSGAGADASLLAELYGFQGDLVIKQGRKLRRDGHISVTVEEQSNNDNRYSIYVGGNAITCVDGKW</sequence>
<dbReference type="PIRSF" id="PIRSF016184">
    <property type="entry name" value="PhzC_PhzF"/>
    <property type="match status" value="1"/>
</dbReference>
<dbReference type="Gene3D" id="3.10.310.10">
    <property type="entry name" value="Diaminopimelate Epimerase, Chain A, domain 1"/>
    <property type="match status" value="2"/>
</dbReference>
<dbReference type="Proteomes" id="UP000038830">
    <property type="component" value="Unassembled WGS sequence"/>
</dbReference>
<feature type="active site" evidence="1">
    <location>
        <position position="46"/>
    </location>
</feature>
<evidence type="ECO:0000256" key="1">
    <source>
        <dbReference type="PIRSR" id="PIRSR016184-1"/>
    </source>
</evidence>
<dbReference type="EMBL" id="CDQK01000004">
    <property type="protein sequence ID" value="CEP23475.1"/>
    <property type="molecule type" value="Genomic_DNA"/>
</dbReference>
<accession>A0A0H5C5P8</accession>
<dbReference type="InterPro" id="IPR003719">
    <property type="entry name" value="Phenazine_PhzF-like"/>
</dbReference>
<dbReference type="PANTHER" id="PTHR13774">
    <property type="entry name" value="PHENAZINE BIOSYNTHESIS PROTEIN"/>
    <property type="match status" value="1"/>
</dbReference>
<name>A0A0H5C5P8_CYBJN</name>
<dbReference type="NCBIfam" id="TIGR00654">
    <property type="entry name" value="PhzF_family"/>
    <property type="match status" value="1"/>
</dbReference>
<protein>
    <submittedName>
        <fullName evidence="2">Aes1 protein</fullName>
    </submittedName>
</protein>
<proteinExistence type="predicted"/>
<evidence type="ECO:0000313" key="2">
    <source>
        <dbReference type="EMBL" id="CEP23475.1"/>
    </source>
</evidence>
<dbReference type="AlphaFoldDB" id="A0A0H5C5P8"/>
<dbReference type="GO" id="GO:0005737">
    <property type="term" value="C:cytoplasm"/>
    <property type="evidence" value="ECO:0007669"/>
    <property type="project" value="TreeGrafter"/>
</dbReference>
<dbReference type="PANTHER" id="PTHR13774:SF32">
    <property type="entry name" value="ANTISENSE-ENHANCING SEQUENCE 1"/>
    <property type="match status" value="1"/>
</dbReference>
<evidence type="ECO:0000313" key="3">
    <source>
        <dbReference type="Proteomes" id="UP000038830"/>
    </source>
</evidence>
<organism evidence="2 3">
    <name type="scientific">Cyberlindnera jadinii (strain ATCC 18201 / CBS 1600 / BCRC 20928 / JCM 3617 / NBRC 0987 / NRRL Y-1542)</name>
    <name type="common">Torula yeast</name>
    <name type="synonym">Candida utilis</name>
    <dbReference type="NCBI Taxonomy" id="983966"/>
    <lineage>
        <taxon>Eukaryota</taxon>
        <taxon>Fungi</taxon>
        <taxon>Dikarya</taxon>
        <taxon>Ascomycota</taxon>
        <taxon>Saccharomycotina</taxon>
        <taxon>Saccharomycetes</taxon>
        <taxon>Phaffomycetales</taxon>
        <taxon>Phaffomycetaceae</taxon>
        <taxon>Cyberlindnera</taxon>
    </lineage>
</organism>
<dbReference type="GO" id="GO:0016853">
    <property type="term" value="F:isomerase activity"/>
    <property type="evidence" value="ECO:0007669"/>
    <property type="project" value="TreeGrafter"/>
</dbReference>
<dbReference type="SUPFAM" id="SSF54506">
    <property type="entry name" value="Diaminopimelate epimerase-like"/>
    <property type="match status" value="1"/>
</dbReference>
<reference evidence="3" key="1">
    <citation type="journal article" date="2015" name="J. Biotechnol.">
        <title>The structure of the Cyberlindnera jadinii genome and its relation to Candida utilis analyzed by the occurrence of single nucleotide polymorphisms.</title>
        <authorList>
            <person name="Rupp O."/>
            <person name="Brinkrolf K."/>
            <person name="Buerth C."/>
            <person name="Kunigo M."/>
            <person name="Schneider J."/>
            <person name="Jaenicke S."/>
            <person name="Goesmann A."/>
            <person name="Puehler A."/>
            <person name="Jaeger K.-E."/>
            <person name="Ernst J.F."/>
        </authorList>
    </citation>
    <scope>NUCLEOTIDE SEQUENCE [LARGE SCALE GENOMIC DNA]</scope>
    <source>
        <strain evidence="3">ATCC 18201 / CBS 1600 / BCRC 20928 / JCM 3617 / NBRC 0987 / NRRL Y-1542</strain>
    </source>
</reference>
<dbReference type="Pfam" id="PF02567">
    <property type="entry name" value="PhzC-PhzF"/>
    <property type="match status" value="1"/>
</dbReference>